<dbReference type="GO" id="GO:0022857">
    <property type="term" value="F:transmembrane transporter activity"/>
    <property type="evidence" value="ECO:0007669"/>
    <property type="project" value="InterPro"/>
</dbReference>
<evidence type="ECO:0000313" key="9">
    <source>
        <dbReference type="Proteomes" id="UP000183529"/>
    </source>
</evidence>
<dbReference type="CDD" id="cd17319">
    <property type="entry name" value="MFS_ExuT_GudP_like"/>
    <property type="match status" value="1"/>
</dbReference>
<evidence type="ECO:0000259" key="7">
    <source>
        <dbReference type="PROSITE" id="PS50850"/>
    </source>
</evidence>
<organism evidence="8 9">
    <name type="scientific">Paraburkholderia tropica</name>
    <dbReference type="NCBI Taxonomy" id="92647"/>
    <lineage>
        <taxon>Bacteria</taxon>
        <taxon>Pseudomonadati</taxon>
        <taxon>Pseudomonadota</taxon>
        <taxon>Betaproteobacteria</taxon>
        <taxon>Burkholderiales</taxon>
        <taxon>Burkholderiaceae</taxon>
        <taxon>Paraburkholderia</taxon>
    </lineage>
</organism>
<dbReference type="PANTHER" id="PTHR11662:SF399">
    <property type="entry name" value="FI19708P1-RELATED"/>
    <property type="match status" value="1"/>
</dbReference>
<feature type="domain" description="Major facilitator superfamily (MFS) profile" evidence="7">
    <location>
        <begin position="26"/>
        <end position="446"/>
    </location>
</feature>
<feature type="transmembrane region" description="Helical" evidence="6">
    <location>
        <begin position="180"/>
        <end position="199"/>
    </location>
</feature>
<evidence type="ECO:0000256" key="1">
    <source>
        <dbReference type="ARBA" id="ARBA00004651"/>
    </source>
</evidence>
<dbReference type="Pfam" id="PF07690">
    <property type="entry name" value="MFS_1"/>
    <property type="match status" value="1"/>
</dbReference>
<evidence type="ECO:0000256" key="5">
    <source>
        <dbReference type="ARBA" id="ARBA00023136"/>
    </source>
</evidence>
<dbReference type="PROSITE" id="PS50850">
    <property type="entry name" value="MFS"/>
    <property type="match status" value="1"/>
</dbReference>
<protein>
    <submittedName>
        <fullName evidence="8">Sugar phosphate permease</fullName>
    </submittedName>
</protein>
<dbReference type="GO" id="GO:0005886">
    <property type="term" value="C:plasma membrane"/>
    <property type="evidence" value="ECO:0007669"/>
    <property type="project" value="UniProtKB-SubCell"/>
</dbReference>
<dbReference type="SUPFAM" id="SSF103473">
    <property type="entry name" value="MFS general substrate transporter"/>
    <property type="match status" value="1"/>
</dbReference>
<comment type="caution">
    <text evidence="8">The sequence shown here is derived from an EMBL/GenBank/DDBJ whole genome shotgun (WGS) entry which is preliminary data.</text>
</comment>
<dbReference type="Proteomes" id="UP000183529">
    <property type="component" value="Unassembled WGS sequence"/>
</dbReference>
<keyword evidence="2" id="KW-1003">Cell membrane</keyword>
<evidence type="ECO:0000256" key="3">
    <source>
        <dbReference type="ARBA" id="ARBA00022692"/>
    </source>
</evidence>
<dbReference type="InterPro" id="IPR020846">
    <property type="entry name" value="MFS_dom"/>
</dbReference>
<evidence type="ECO:0000256" key="4">
    <source>
        <dbReference type="ARBA" id="ARBA00022989"/>
    </source>
</evidence>
<feature type="transmembrane region" description="Helical" evidence="6">
    <location>
        <begin position="96"/>
        <end position="116"/>
    </location>
</feature>
<evidence type="ECO:0000313" key="8">
    <source>
        <dbReference type="EMBL" id="SEJ65494.1"/>
    </source>
</evidence>
<dbReference type="AlphaFoldDB" id="A0AAQ1JU37"/>
<sequence length="464" mass="49637">MRKDTALPASNALAASARPTRYRWVVATLFFLIYTIAAADRANLGIALPFLRKEFSMTNAEAGALVSVFLIAYALAQLPSALIISRFGVRRALPISMILTSIATAMTGVVGSLFSLKLCRLALGFAEGPLPLGIAATINSWFPAKEKGTASGLFLSSVKFGPVITPILGVAIISVWGWQAIFLVFAMPGVLFSIVWYLMVADKPADSRGVNEAERELIDAASPKAGAAMRIERTKAMPWLDRITRVRSEKPLETTRAVVTSWNIYGCALGYCCQLGISSVMLAWIPTYLLNVKKFSVAGTGFVAAAPWVGAVVGNILGGWLSDRALGKRRKPGMMFSAVATALMMIVLIQSPASPVLYGFLIFMAGVALSIGFSAYMVYPTSFVAKEKFPLANAIVNMGGQLGGAATPFIAGLLLDHLGWDYVFGFMSVISAFTFVILLTITEPLETVARGAVQRTSDPNVNHA</sequence>
<comment type="subcellular location">
    <subcellularLocation>
        <location evidence="1">Cell membrane</location>
        <topology evidence="1">Multi-pass membrane protein</topology>
    </subcellularLocation>
</comment>
<evidence type="ECO:0000256" key="6">
    <source>
        <dbReference type="SAM" id="Phobius"/>
    </source>
</evidence>
<feature type="transmembrane region" description="Helical" evidence="6">
    <location>
        <begin position="422"/>
        <end position="441"/>
    </location>
</feature>
<feature type="transmembrane region" description="Helical" evidence="6">
    <location>
        <begin position="154"/>
        <end position="174"/>
    </location>
</feature>
<keyword evidence="4 6" id="KW-1133">Transmembrane helix</keyword>
<feature type="transmembrane region" description="Helical" evidence="6">
    <location>
        <begin position="262"/>
        <end position="285"/>
    </location>
</feature>
<proteinExistence type="predicted"/>
<keyword evidence="5 6" id="KW-0472">Membrane</keyword>
<feature type="transmembrane region" description="Helical" evidence="6">
    <location>
        <begin position="391"/>
        <end position="410"/>
    </location>
</feature>
<name>A0AAQ1JU37_9BURK</name>
<dbReference type="InterPro" id="IPR036259">
    <property type="entry name" value="MFS_trans_sf"/>
</dbReference>
<dbReference type="PANTHER" id="PTHR11662">
    <property type="entry name" value="SOLUTE CARRIER FAMILY 17"/>
    <property type="match status" value="1"/>
</dbReference>
<dbReference type="InterPro" id="IPR050382">
    <property type="entry name" value="MFS_Na/Anion_cotransporter"/>
</dbReference>
<dbReference type="InterPro" id="IPR000849">
    <property type="entry name" value="Sugar_P_transporter"/>
</dbReference>
<feature type="transmembrane region" description="Helical" evidence="6">
    <location>
        <begin position="297"/>
        <end position="321"/>
    </location>
</feature>
<feature type="transmembrane region" description="Helical" evidence="6">
    <location>
        <begin position="333"/>
        <end position="350"/>
    </location>
</feature>
<feature type="transmembrane region" description="Helical" evidence="6">
    <location>
        <begin position="356"/>
        <end position="379"/>
    </location>
</feature>
<accession>A0AAQ1JU37</accession>
<gene>
    <name evidence="8" type="ORF">SAMN05216550_10710</name>
</gene>
<feature type="transmembrane region" description="Helical" evidence="6">
    <location>
        <begin position="62"/>
        <end position="84"/>
    </location>
</feature>
<feature type="transmembrane region" description="Helical" evidence="6">
    <location>
        <begin position="122"/>
        <end position="142"/>
    </location>
</feature>
<dbReference type="PIRSF" id="PIRSF002808">
    <property type="entry name" value="Hexose_phosphate_transp"/>
    <property type="match status" value="1"/>
</dbReference>
<dbReference type="RefSeq" id="WP_074983415.1">
    <property type="nucleotide sequence ID" value="NZ_CADFGN010000008.1"/>
</dbReference>
<dbReference type="Gene3D" id="1.20.1250.20">
    <property type="entry name" value="MFS general substrate transporter like domains"/>
    <property type="match status" value="2"/>
</dbReference>
<dbReference type="EMBL" id="FNZM01000007">
    <property type="protein sequence ID" value="SEJ65494.1"/>
    <property type="molecule type" value="Genomic_DNA"/>
</dbReference>
<dbReference type="InterPro" id="IPR011701">
    <property type="entry name" value="MFS"/>
</dbReference>
<reference evidence="8 9" key="1">
    <citation type="submission" date="2016-10" db="EMBL/GenBank/DDBJ databases">
        <authorList>
            <person name="Varghese N."/>
            <person name="Submissions S."/>
        </authorList>
    </citation>
    <scope>NUCLEOTIDE SEQUENCE [LARGE SCALE GENOMIC DNA]</scope>
    <source>
        <strain evidence="8 9">LMG 22274</strain>
    </source>
</reference>
<keyword evidence="3 6" id="KW-0812">Transmembrane</keyword>
<feature type="transmembrane region" description="Helical" evidence="6">
    <location>
        <begin position="21"/>
        <end position="42"/>
    </location>
</feature>
<evidence type="ECO:0000256" key="2">
    <source>
        <dbReference type="ARBA" id="ARBA00022475"/>
    </source>
</evidence>